<gene>
    <name evidence="1" type="ORF">CPT_CIP9_067</name>
</gene>
<proteinExistence type="predicted"/>
<sequence length="80" mass="9325">MIYVLIEDFDYDGRNNIWAGTNVVQLFDRIHEPKAMHLVESDYYNLCVEVFGLDGRVFNYVYLTPADTVSLEAFKEALKK</sequence>
<name>A0A6B9Y0V2_9CAUD</name>
<keyword evidence="2" id="KW-1185">Reference proteome</keyword>
<evidence type="ECO:0000313" key="1">
    <source>
        <dbReference type="EMBL" id="QHS01603.1"/>
    </source>
</evidence>
<dbReference type="Proteomes" id="UP000465071">
    <property type="component" value="Segment"/>
</dbReference>
<evidence type="ECO:0000313" key="2">
    <source>
        <dbReference type="Proteomes" id="UP000465071"/>
    </source>
</evidence>
<dbReference type="EMBL" id="MN882610">
    <property type="protein sequence ID" value="QHS01603.1"/>
    <property type="molecule type" value="Genomic_DNA"/>
</dbReference>
<organism evidence="1 2">
    <name type="scientific">Enterobacter phage vB_EclM_CIP9</name>
    <dbReference type="NCBI Taxonomy" id="2696340"/>
    <lineage>
        <taxon>Viruses</taxon>
        <taxon>Duplodnaviria</taxon>
        <taxon>Heunggongvirae</taxon>
        <taxon>Uroviricota</taxon>
        <taxon>Caudoviricetes</taxon>
        <taxon>Pantevenvirales</taxon>
        <taxon>Straboviridae</taxon>
        <taxon>Tevenvirinae</taxon>
        <taxon>Kanagawavirus</taxon>
        <taxon>Kanagawavirus cipnine</taxon>
    </lineage>
</organism>
<reference evidence="2" key="1">
    <citation type="submission" date="2019-12" db="EMBL/GenBank/DDBJ databases">
        <authorList>
            <person name="Wang K."/>
            <person name="Tamayo M.G."/>
            <person name="Penner T.V."/>
            <person name="Cook B.W.M."/>
            <person name="Court D.A."/>
            <person name="Theriault S.S."/>
        </authorList>
    </citation>
    <scope>NUCLEOTIDE SEQUENCE [LARGE SCALE GENOMIC DNA]</scope>
</reference>
<accession>A0A6B9Y0V2</accession>
<protein>
    <submittedName>
        <fullName evidence="1">Uncharacterized protein</fullName>
    </submittedName>
</protein>